<organism evidence="5 6">
    <name type="scientific">Brevibacillus ruminantium</name>
    <dbReference type="NCBI Taxonomy" id="2950604"/>
    <lineage>
        <taxon>Bacteria</taxon>
        <taxon>Bacillati</taxon>
        <taxon>Bacillota</taxon>
        <taxon>Bacilli</taxon>
        <taxon>Bacillales</taxon>
        <taxon>Paenibacillaceae</taxon>
        <taxon>Brevibacillus</taxon>
    </lineage>
</organism>
<evidence type="ECO:0000256" key="2">
    <source>
        <dbReference type="SAM" id="MobiDB-lite"/>
    </source>
</evidence>
<evidence type="ECO:0000259" key="4">
    <source>
        <dbReference type="Pfam" id="PF13115"/>
    </source>
</evidence>
<keyword evidence="1 3" id="KW-0732">Signal</keyword>
<sequence length="268" mass="29210">MKRYMLTVLGSLALLLGAGCSQQQAALSSGAPIEVALTIEPQEVLVNEAATFSIKVTQDGAAVDDAKETDFEIWKEGQEQHEKISAAHQSDGVYTAQKSFAEPGTYNVMYHVTARDFHNMQKHTFTVKAAGEQADGAHEENHSHEHATQPDGQSTAHGDGSTHEGGEHEHGQGVEMHFQPADSIQPNQATTLTVHLLQENQALTEATVRFEIWREGEEKHAFIDTAEAKPGEYTSTNATFPAAGSYSVKVHVEKGEIHDHNVFTVDVK</sequence>
<feature type="region of interest" description="Disordered" evidence="2">
    <location>
        <begin position="132"/>
        <end position="170"/>
    </location>
</feature>
<dbReference type="InterPro" id="IPR014755">
    <property type="entry name" value="Cu-Rt/internalin_Ig-like"/>
</dbReference>
<feature type="domain" description="YtkA-like" evidence="4">
    <location>
        <begin position="171"/>
        <end position="251"/>
    </location>
</feature>
<protein>
    <submittedName>
        <fullName evidence="5">FixH family protein</fullName>
    </submittedName>
</protein>
<dbReference type="Gene3D" id="2.60.40.1220">
    <property type="match status" value="1"/>
</dbReference>
<keyword evidence="6" id="KW-1185">Reference proteome</keyword>
<evidence type="ECO:0000256" key="3">
    <source>
        <dbReference type="SAM" id="SignalP"/>
    </source>
</evidence>
<evidence type="ECO:0000313" key="6">
    <source>
        <dbReference type="Proteomes" id="UP001056500"/>
    </source>
</evidence>
<reference evidence="5" key="1">
    <citation type="submission" date="2022-06" db="EMBL/GenBank/DDBJ databases">
        <title>Genome sequencing of Brevibacillus sp. BB3-R1.</title>
        <authorList>
            <person name="Heo J."/>
            <person name="Lee D."/>
            <person name="Won M."/>
            <person name="Han B.-H."/>
            <person name="Hong S.-B."/>
            <person name="Kwon S.-W."/>
        </authorList>
    </citation>
    <scope>NUCLEOTIDE SEQUENCE</scope>
    <source>
        <strain evidence="5">BB3-R1</strain>
    </source>
</reference>
<accession>A0ABY4WAZ8</accession>
<dbReference type="Proteomes" id="UP001056500">
    <property type="component" value="Chromosome"/>
</dbReference>
<evidence type="ECO:0000256" key="1">
    <source>
        <dbReference type="ARBA" id="ARBA00022729"/>
    </source>
</evidence>
<proteinExistence type="predicted"/>
<feature type="compositionally biased region" description="Basic and acidic residues" evidence="2">
    <location>
        <begin position="135"/>
        <end position="148"/>
    </location>
</feature>
<feature type="compositionally biased region" description="Basic and acidic residues" evidence="2">
    <location>
        <begin position="160"/>
        <end position="170"/>
    </location>
</feature>
<feature type="signal peptide" evidence="3">
    <location>
        <begin position="1"/>
        <end position="25"/>
    </location>
</feature>
<gene>
    <name evidence="5" type="ORF">NDK47_17495</name>
</gene>
<dbReference type="PROSITE" id="PS51257">
    <property type="entry name" value="PROKAR_LIPOPROTEIN"/>
    <property type="match status" value="1"/>
</dbReference>
<dbReference type="RefSeq" id="WP_251871031.1">
    <property type="nucleotide sequence ID" value="NZ_CP098755.1"/>
</dbReference>
<dbReference type="EMBL" id="CP098755">
    <property type="protein sequence ID" value="USG63944.1"/>
    <property type="molecule type" value="Genomic_DNA"/>
</dbReference>
<dbReference type="Pfam" id="PF13115">
    <property type="entry name" value="YtkA"/>
    <property type="match status" value="2"/>
</dbReference>
<name>A0ABY4WAZ8_9BACL</name>
<evidence type="ECO:0000313" key="5">
    <source>
        <dbReference type="EMBL" id="USG63944.1"/>
    </source>
</evidence>
<feature type="domain" description="YtkA-like" evidence="4">
    <location>
        <begin position="32"/>
        <end position="111"/>
    </location>
</feature>
<dbReference type="InterPro" id="IPR032693">
    <property type="entry name" value="YtkA-like_dom"/>
</dbReference>
<feature type="chain" id="PRO_5046407459" evidence="3">
    <location>
        <begin position="26"/>
        <end position="268"/>
    </location>
</feature>